<proteinExistence type="predicted"/>
<feature type="domain" description="GATA-type" evidence="8">
    <location>
        <begin position="164"/>
        <end position="223"/>
    </location>
</feature>
<dbReference type="SUPFAM" id="SSF57716">
    <property type="entry name" value="Glucocorticoid receptor-like (DNA-binding domain)"/>
    <property type="match status" value="2"/>
</dbReference>
<evidence type="ECO:0000313" key="10">
    <source>
        <dbReference type="Proteomes" id="UP001479436"/>
    </source>
</evidence>
<keyword evidence="3 6" id="KW-0863">Zinc-finger</keyword>
<organism evidence="9 10">
    <name type="scientific">Basidiobolus ranarum</name>
    <dbReference type="NCBI Taxonomy" id="34480"/>
    <lineage>
        <taxon>Eukaryota</taxon>
        <taxon>Fungi</taxon>
        <taxon>Fungi incertae sedis</taxon>
        <taxon>Zoopagomycota</taxon>
        <taxon>Entomophthoromycotina</taxon>
        <taxon>Basidiobolomycetes</taxon>
        <taxon>Basidiobolales</taxon>
        <taxon>Basidiobolaceae</taxon>
        <taxon>Basidiobolus</taxon>
    </lineage>
</organism>
<sequence>MNKYHYLNSKPSQMIPTDIRHWAISSGQQKSSLTATNVTLEAHNTRSSTNGDSKLAQGFESTIRTPRIESGFDDRLNLQQIQLQRIDSPMSKKSTTKAVSFLHELSDSSAWIYKSPEISLLGLKSPTSPLSSTDQTNANEAMGIPETRDNERMRRGCSNSKAKSARNLSCYNCGVTRTPLWRRTLDRKHCLCNACGLYFKQYRMHRPLHIHQKSPQFPAISENPSSISENTSASRSKLKSTKKTNNATHPNKSIICVNCSQTQTPLWRKNHNGEPICNACGLYAKLHNKKRPITLHNGETRRRKGRHFFQNQQYHEMLNFLGMNEEKFKQSLEQLSPDELIRWHRFFADRTLELKFLMREHNRTAS</sequence>
<dbReference type="PANTHER" id="PTHR10071">
    <property type="entry name" value="TRANSCRIPTION FACTOR GATA FAMILY MEMBER"/>
    <property type="match status" value="1"/>
</dbReference>
<feature type="compositionally biased region" description="Polar residues" evidence="7">
    <location>
        <begin position="126"/>
        <end position="139"/>
    </location>
</feature>
<name>A0ABR2WMQ0_9FUNG</name>
<evidence type="ECO:0000256" key="5">
    <source>
        <dbReference type="ARBA" id="ARBA00023242"/>
    </source>
</evidence>
<dbReference type="PANTHER" id="PTHR10071:SF281">
    <property type="entry name" value="BOX A-BINDING FACTOR-RELATED"/>
    <property type="match status" value="1"/>
</dbReference>
<evidence type="ECO:0000259" key="8">
    <source>
        <dbReference type="PROSITE" id="PS50114"/>
    </source>
</evidence>
<evidence type="ECO:0000256" key="2">
    <source>
        <dbReference type="ARBA" id="ARBA00022723"/>
    </source>
</evidence>
<dbReference type="CDD" id="cd00202">
    <property type="entry name" value="ZnF_GATA"/>
    <property type="match status" value="2"/>
</dbReference>
<feature type="compositionally biased region" description="Polar residues" evidence="7">
    <location>
        <begin position="222"/>
        <end position="235"/>
    </location>
</feature>
<dbReference type="PRINTS" id="PR00619">
    <property type="entry name" value="GATAZNFINGER"/>
</dbReference>
<dbReference type="PROSITE" id="PS00344">
    <property type="entry name" value="GATA_ZN_FINGER_1"/>
    <property type="match status" value="1"/>
</dbReference>
<dbReference type="Proteomes" id="UP001479436">
    <property type="component" value="Unassembled WGS sequence"/>
</dbReference>
<reference evidence="9 10" key="1">
    <citation type="submission" date="2023-04" db="EMBL/GenBank/DDBJ databases">
        <title>Genome of Basidiobolus ranarum AG-B5.</title>
        <authorList>
            <person name="Stajich J.E."/>
            <person name="Carter-House D."/>
            <person name="Gryganskyi A."/>
        </authorList>
    </citation>
    <scope>NUCLEOTIDE SEQUENCE [LARGE SCALE GENOMIC DNA]</scope>
    <source>
        <strain evidence="9 10">AG-B5</strain>
    </source>
</reference>
<comment type="caution">
    <text evidence="9">The sequence shown here is derived from an EMBL/GenBank/DDBJ whole genome shotgun (WGS) entry which is preliminary data.</text>
</comment>
<evidence type="ECO:0000256" key="1">
    <source>
        <dbReference type="ARBA" id="ARBA00004123"/>
    </source>
</evidence>
<keyword evidence="4" id="KW-0862">Zinc</keyword>
<dbReference type="Pfam" id="PF00320">
    <property type="entry name" value="GATA"/>
    <property type="match status" value="2"/>
</dbReference>
<keyword evidence="5" id="KW-0539">Nucleus</keyword>
<evidence type="ECO:0000256" key="7">
    <source>
        <dbReference type="SAM" id="MobiDB-lite"/>
    </source>
</evidence>
<feature type="region of interest" description="Disordered" evidence="7">
    <location>
        <begin position="216"/>
        <end position="246"/>
    </location>
</feature>
<keyword evidence="2" id="KW-0479">Metal-binding</keyword>
<comment type="subcellular location">
    <subcellularLocation>
        <location evidence="1">Nucleus</location>
    </subcellularLocation>
</comment>
<dbReference type="Gene3D" id="3.30.50.10">
    <property type="entry name" value="Erythroid Transcription Factor GATA-1, subunit A"/>
    <property type="match status" value="2"/>
</dbReference>
<evidence type="ECO:0000256" key="6">
    <source>
        <dbReference type="PROSITE-ProRule" id="PRU00094"/>
    </source>
</evidence>
<gene>
    <name evidence="9" type="ORF">K7432_011152</name>
</gene>
<evidence type="ECO:0000313" key="9">
    <source>
        <dbReference type="EMBL" id="KAK9762785.1"/>
    </source>
</evidence>
<dbReference type="InterPro" id="IPR039355">
    <property type="entry name" value="Transcription_factor_GATA"/>
</dbReference>
<dbReference type="InterPro" id="IPR013088">
    <property type="entry name" value="Znf_NHR/GATA"/>
</dbReference>
<keyword evidence="10" id="KW-1185">Reference proteome</keyword>
<accession>A0ABR2WMQ0</accession>
<dbReference type="SMART" id="SM00401">
    <property type="entry name" value="ZnF_GATA"/>
    <property type="match status" value="2"/>
</dbReference>
<dbReference type="EMBL" id="JASJQH010000833">
    <property type="protein sequence ID" value="KAK9762785.1"/>
    <property type="molecule type" value="Genomic_DNA"/>
</dbReference>
<feature type="region of interest" description="Disordered" evidence="7">
    <location>
        <begin position="126"/>
        <end position="160"/>
    </location>
</feature>
<feature type="domain" description="GATA-type" evidence="8">
    <location>
        <begin position="250"/>
        <end position="303"/>
    </location>
</feature>
<dbReference type="PROSITE" id="PS50114">
    <property type="entry name" value="GATA_ZN_FINGER_2"/>
    <property type="match status" value="2"/>
</dbReference>
<evidence type="ECO:0000256" key="3">
    <source>
        <dbReference type="ARBA" id="ARBA00022771"/>
    </source>
</evidence>
<evidence type="ECO:0000256" key="4">
    <source>
        <dbReference type="ARBA" id="ARBA00022833"/>
    </source>
</evidence>
<dbReference type="InterPro" id="IPR000679">
    <property type="entry name" value="Znf_GATA"/>
</dbReference>
<protein>
    <recommendedName>
        <fullName evidence="8">GATA-type domain-containing protein</fullName>
    </recommendedName>
</protein>